<dbReference type="GO" id="GO:0003723">
    <property type="term" value="F:RNA binding"/>
    <property type="evidence" value="ECO:0007669"/>
    <property type="project" value="TreeGrafter"/>
</dbReference>
<keyword evidence="3" id="KW-1185">Reference proteome</keyword>
<proteinExistence type="inferred from homology"/>
<dbReference type="GO" id="GO:1990431">
    <property type="term" value="P:priRNA 3'-end processing"/>
    <property type="evidence" value="ECO:0007669"/>
    <property type="project" value="TreeGrafter"/>
</dbReference>
<dbReference type="Pfam" id="PF04857">
    <property type="entry name" value="CAF1"/>
    <property type="match status" value="1"/>
</dbReference>
<dbReference type="SUPFAM" id="SSF53098">
    <property type="entry name" value="Ribonuclease H-like"/>
    <property type="match status" value="1"/>
</dbReference>
<dbReference type="InterPro" id="IPR036397">
    <property type="entry name" value="RNaseH_sf"/>
</dbReference>
<dbReference type="InterPro" id="IPR051181">
    <property type="entry name" value="CAF1_poly(A)_ribonucleases"/>
</dbReference>
<accession>A0A0U1LM98</accession>
<dbReference type="EMBL" id="CVMT01000001">
    <property type="protein sequence ID" value="CRG84169.1"/>
    <property type="molecule type" value="Genomic_DNA"/>
</dbReference>
<comment type="similarity">
    <text evidence="1">Belongs to the CAF1 family.</text>
</comment>
<reference evidence="2 3" key="1">
    <citation type="submission" date="2015-04" db="EMBL/GenBank/DDBJ databases">
        <authorList>
            <person name="Syromyatnikov M.Y."/>
            <person name="Popov V.N."/>
        </authorList>
    </citation>
    <scope>NUCLEOTIDE SEQUENCE [LARGE SCALE GENOMIC DNA]</scope>
    <source>
        <strain evidence="2">WF-38-12</strain>
    </source>
</reference>
<evidence type="ECO:0000313" key="2">
    <source>
        <dbReference type="EMBL" id="CRG84169.1"/>
    </source>
</evidence>
<evidence type="ECO:0000256" key="1">
    <source>
        <dbReference type="ARBA" id="ARBA00008372"/>
    </source>
</evidence>
<dbReference type="AlphaFoldDB" id="A0A0U1LM98"/>
<dbReference type="PANTHER" id="PTHR15092:SF22">
    <property type="entry name" value="POLY(A)-SPECIFIC RIBONUCLEASE PNLDC1"/>
    <property type="match status" value="1"/>
</dbReference>
<dbReference type="GO" id="GO:0000175">
    <property type="term" value="F:3'-5'-RNA exonuclease activity"/>
    <property type="evidence" value="ECO:0007669"/>
    <property type="project" value="TreeGrafter"/>
</dbReference>
<dbReference type="OMA" id="LTTCHED"/>
<dbReference type="PANTHER" id="PTHR15092">
    <property type="entry name" value="POLY A -SPECIFIC RIBONUCLEASE/TARGET OF EGR1, MEMBER 1"/>
    <property type="match status" value="1"/>
</dbReference>
<dbReference type="STRING" id="28573.A0A0U1LM98"/>
<dbReference type="InterPro" id="IPR012337">
    <property type="entry name" value="RNaseH-like_sf"/>
</dbReference>
<protein>
    <submittedName>
        <fullName evidence="2">Protein translocase subunit SecA</fullName>
    </submittedName>
</protein>
<dbReference type="GO" id="GO:0000289">
    <property type="term" value="P:nuclear-transcribed mRNA poly(A) tail shortening"/>
    <property type="evidence" value="ECO:0007669"/>
    <property type="project" value="TreeGrafter"/>
</dbReference>
<dbReference type="Gene3D" id="3.30.420.10">
    <property type="entry name" value="Ribonuclease H-like superfamily/Ribonuclease H"/>
    <property type="match status" value="2"/>
</dbReference>
<dbReference type="GO" id="GO:1990432">
    <property type="term" value="P:siRNA 3'-end processing"/>
    <property type="evidence" value="ECO:0007669"/>
    <property type="project" value="TreeGrafter"/>
</dbReference>
<dbReference type="InterPro" id="IPR006941">
    <property type="entry name" value="RNase_CAF1"/>
</dbReference>
<gene>
    <name evidence="2" type="ORF">PISL3812_01492</name>
</gene>
<sequence length="557" mass="62888">MDDAEWDTITAQTWSLHLPEILQHLSTCSFVALDFEFSGIAAHRTFSARHVAPLQERYADIKEAAAKFQILQVGLTIAHEDPVSGTYTLKPYNVHLSPLVDPILGIDRIFSISSGAIQFLLKSGFRMDTPFVDGVRYLTQKEEELALKEACRHDNQSRSETVVQMELSKKENTESLAFLAVIRKEIDEWVARGEGAADYLNVPSRQSKSHKSKATVTSLNRFQKRLVHQLVEKEYPLLTTFGRTDFVTITRYDKRREENILQQKIQRVEKRLVDHRGFRWIIEALTGGDLSQLEAKLFDSVVLDCGKLSRGTAIKNFAESVKSGLQKNRPPVVGHNLFTDVVYMWQCFFGELPDRVEDFAKLVHDKFPLLIDTKYMFTHDCGDVNPVASLASMDEALKGITDPEIVIDAKHTRYRRAQHLHEAGYDSLLTARNFIKQASQLPEARRMPAAEPPEISETKPAHDLIVDVVDKALTRPAANSKDLSFAELQSKFAHQNLFDTLIEGTDGPEELIDEPNDDDREMATLIPSFSSPVWKVYGNKLRVFGTSERVCALDGGS</sequence>
<dbReference type="OrthoDB" id="414075at2759"/>
<dbReference type="GO" id="GO:0005634">
    <property type="term" value="C:nucleus"/>
    <property type="evidence" value="ECO:0007669"/>
    <property type="project" value="TreeGrafter"/>
</dbReference>
<dbReference type="Proteomes" id="UP000054383">
    <property type="component" value="Unassembled WGS sequence"/>
</dbReference>
<evidence type="ECO:0000313" key="3">
    <source>
        <dbReference type="Proteomes" id="UP000054383"/>
    </source>
</evidence>
<name>A0A0U1LM98_TALIS</name>
<organism evidence="2 3">
    <name type="scientific">Talaromyces islandicus</name>
    <name type="common">Penicillium islandicum</name>
    <dbReference type="NCBI Taxonomy" id="28573"/>
    <lineage>
        <taxon>Eukaryota</taxon>
        <taxon>Fungi</taxon>
        <taxon>Dikarya</taxon>
        <taxon>Ascomycota</taxon>
        <taxon>Pezizomycotina</taxon>
        <taxon>Eurotiomycetes</taxon>
        <taxon>Eurotiomycetidae</taxon>
        <taxon>Eurotiales</taxon>
        <taxon>Trichocomaceae</taxon>
        <taxon>Talaromyces</taxon>
        <taxon>Talaromyces sect. Islandici</taxon>
    </lineage>
</organism>